<evidence type="ECO:0000313" key="2">
    <source>
        <dbReference type="Proteomes" id="UP000276133"/>
    </source>
</evidence>
<dbReference type="Proteomes" id="UP000276133">
    <property type="component" value="Unassembled WGS sequence"/>
</dbReference>
<organism evidence="1 2">
    <name type="scientific">Brachionus plicatilis</name>
    <name type="common">Marine rotifer</name>
    <name type="synonym">Brachionus muelleri</name>
    <dbReference type="NCBI Taxonomy" id="10195"/>
    <lineage>
        <taxon>Eukaryota</taxon>
        <taxon>Metazoa</taxon>
        <taxon>Spiralia</taxon>
        <taxon>Gnathifera</taxon>
        <taxon>Rotifera</taxon>
        <taxon>Eurotatoria</taxon>
        <taxon>Monogononta</taxon>
        <taxon>Pseudotrocha</taxon>
        <taxon>Ploima</taxon>
        <taxon>Brachionidae</taxon>
        <taxon>Brachionus</taxon>
    </lineage>
</organism>
<protein>
    <submittedName>
        <fullName evidence="1">Uncharacterized protein</fullName>
    </submittedName>
</protein>
<sequence length="78" mass="9398">MFDFPQASENRFSSGSEILPCEQMPERAYFRNIPLILRLIVDIITDRCYQDVRRHLERLSSEIRDNWVVTSEICHRHF</sequence>
<accession>A0A3M7SCN3</accession>
<dbReference type="AlphaFoldDB" id="A0A3M7SCN3"/>
<name>A0A3M7SCN3_BRAPC</name>
<proteinExistence type="predicted"/>
<comment type="caution">
    <text evidence="1">The sequence shown here is derived from an EMBL/GenBank/DDBJ whole genome shotgun (WGS) entry which is preliminary data.</text>
</comment>
<keyword evidence="2" id="KW-1185">Reference proteome</keyword>
<reference evidence="1 2" key="1">
    <citation type="journal article" date="2018" name="Sci. Rep.">
        <title>Genomic signatures of local adaptation to the degree of environmental predictability in rotifers.</title>
        <authorList>
            <person name="Franch-Gras L."/>
            <person name="Hahn C."/>
            <person name="Garcia-Roger E.M."/>
            <person name="Carmona M.J."/>
            <person name="Serra M."/>
            <person name="Gomez A."/>
        </authorList>
    </citation>
    <scope>NUCLEOTIDE SEQUENCE [LARGE SCALE GENOMIC DNA]</scope>
    <source>
        <strain evidence="1">HYR1</strain>
    </source>
</reference>
<dbReference type="EMBL" id="REGN01001623">
    <property type="protein sequence ID" value="RNA33541.1"/>
    <property type="molecule type" value="Genomic_DNA"/>
</dbReference>
<gene>
    <name evidence="1" type="ORF">BpHYR1_050331</name>
</gene>
<evidence type="ECO:0000313" key="1">
    <source>
        <dbReference type="EMBL" id="RNA33541.1"/>
    </source>
</evidence>